<dbReference type="Proteomes" id="UP001322481">
    <property type="component" value="Chromosome"/>
</dbReference>
<dbReference type="Pfam" id="PF13578">
    <property type="entry name" value="Methyltransf_24"/>
    <property type="match status" value="1"/>
</dbReference>
<protein>
    <submittedName>
        <fullName evidence="1">Class I SAM-dependent methyltransferase</fullName>
        <ecNumber evidence="1">2.1.1.-</ecNumber>
    </submittedName>
</protein>
<proteinExistence type="predicted"/>
<dbReference type="EMBL" id="CP139858">
    <property type="protein sequence ID" value="WQB97847.1"/>
    <property type="molecule type" value="Genomic_DNA"/>
</dbReference>
<gene>
    <name evidence="1" type="ORF">U0R22_001985</name>
</gene>
<dbReference type="RefSeq" id="WP_322418368.1">
    <property type="nucleotide sequence ID" value="NZ_CP139858.1"/>
</dbReference>
<accession>A0ABZ0VK72</accession>
<keyword evidence="1" id="KW-0808">Transferase</keyword>
<evidence type="ECO:0000313" key="2">
    <source>
        <dbReference type="Proteomes" id="UP001322481"/>
    </source>
</evidence>
<dbReference type="SUPFAM" id="SSF53335">
    <property type="entry name" value="S-adenosyl-L-methionine-dependent methyltransferases"/>
    <property type="match status" value="1"/>
</dbReference>
<keyword evidence="2" id="KW-1185">Reference proteome</keyword>
<dbReference type="GO" id="GO:0032259">
    <property type="term" value="P:methylation"/>
    <property type="evidence" value="ECO:0007669"/>
    <property type="project" value="UniProtKB-KW"/>
</dbReference>
<dbReference type="GO" id="GO:0008168">
    <property type="term" value="F:methyltransferase activity"/>
    <property type="evidence" value="ECO:0007669"/>
    <property type="project" value="UniProtKB-KW"/>
</dbReference>
<dbReference type="EC" id="2.1.1.-" evidence="1"/>
<sequence>MAEHDELTRLRAYRSYNEQRLAQGFIIEMDYPYQPRVRQWDDLAAGSPIRSIISARDAAYSDVLREFLGYRDRLLAISANEPPDSEQPYWSNDWLPPLDGISIYGLLTKLNPRFYVEVGSGNSTKFARRAIRDNNLRTTIISIDPFPRAEIDGICDRVIRSGLQDTDLSLFFDLGAEDIVFIDNSHRSFQNSDVTVFFTEILPTLKSGCHYGIHDIFLPLDYPEEWLGRFYNEQYLLQMYLLGGAGGDEIILPMAHIRQQAELLAILDPITKGPSIKDAMAVGGAFWMRRR</sequence>
<dbReference type="Gene3D" id="3.40.50.150">
    <property type="entry name" value="Vaccinia Virus protein VP39"/>
    <property type="match status" value="1"/>
</dbReference>
<reference evidence="1 2" key="1">
    <citation type="submission" date="2023-11" db="EMBL/GenBank/DDBJ databases">
        <authorList>
            <person name="Panchal A.K."/>
            <person name="Meaney J.S."/>
            <person name="Karas B.J."/>
            <person name="diCenzo G.C."/>
        </authorList>
    </citation>
    <scope>NUCLEOTIDE SEQUENCE [LARGE SCALE GENOMIC DNA]</scope>
    <source>
        <strain evidence="1 2">NZP2235</strain>
    </source>
</reference>
<keyword evidence="1" id="KW-0489">Methyltransferase</keyword>
<name>A0ABZ0VK72_9HYPH</name>
<evidence type="ECO:0000313" key="1">
    <source>
        <dbReference type="EMBL" id="WQB97847.1"/>
    </source>
</evidence>
<organism evidence="1 2">
    <name type="scientific">Mesorhizobium huakuii</name>
    <dbReference type="NCBI Taxonomy" id="28104"/>
    <lineage>
        <taxon>Bacteria</taxon>
        <taxon>Pseudomonadati</taxon>
        <taxon>Pseudomonadota</taxon>
        <taxon>Alphaproteobacteria</taxon>
        <taxon>Hyphomicrobiales</taxon>
        <taxon>Phyllobacteriaceae</taxon>
        <taxon>Mesorhizobium</taxon>
    </lineage>
</organism>
<dbReference type="InterPro" id="IPR029063">
    <property type="entry name" value="SAM-dependent_MTases_sf"/>
</dbReference>